<dbReference type="Pfam" id="PF13182">
    <property type="entry name" value="DUF4007"/>
    <property type="match status" value="1"/>
</dbReference>
<dbReference type="EMBL" id="JACHEW010000014">
    <property type="protein sequence ID" value="MBB6017421.1"/>
    <property type="molecule type" value="Genomic_DNA"/>
</dbReference>
<reference evidence="3 4" key="1">
    <citation type="submission" date="2019-06" db="EMBL/GenBank/DDBJ databases">
        <title>Genome sequence of Deinococcus radiopugnans ATCC 19172.</title>
        <authorList>
            <person name="Maclea K.S."/>
            <person name="Maynard C.R."/>
        </authorList>
    </citation>
    <scope>NUCLEOTIDE SEQUENCE [LARGE SCALE GENOMIC DNA]</scope>
    <source>
        <strain evidence="3 4">ATCC 19172</strain>
    </source>
</reference>
<keyword evidence="5" id="KW-1185">Reference proteome</keyword>
<dbReference type="EMBL" id="VDMO01000005">
    <property type="protein sequence ID" value="TNM71957.1"/>
    <property type="molecule type" value="Genomic_DNA"/>
</dbReference>
<dbReference type="RefSeq" id="WP_139401677.1">
    <property type="nucleotide sequence ID" value="NZ_JACHEW010000014.1"/>
</dbReference>
<dbReference type="InterPro" id="IPR025248">
    <property type="entry name" value="DUF4007"/>
</dbReference>
<evidence type="ECO:0000259" key="1">
    <source>
        <dbReference type="Pfam" id="PF13182"/>
    </source>
</evidence>
<gene>
    <name evidence="3" type="ORF">FHR04_06225</name>
    <name evidence="2" type="ORF">HNQ04_002686</name>
</gene>
<reference evidence="2 5" key="2">
    <citation type="submission" date="2020-08" db="EMBL/GenBank/DDBJ databases">
        <title>Genomic Encyclopedia of Type Strains, Phase IV (KMG-IV): sequencing the most valuable type-strain genomes for metagenomic binning, comparative biology and taxonomic classification.</title>
        <authorList>
            <person name="Goeker M."/>
        </authorList>
    </citation>
    <scope>NUCLEOTIDE SEQUENCE [LARGE SCALE GENOMIC DNA]</scope>
    <source>
        <strain evidence="2 5">DSM 12027</strain>
    </source>
</reference>
<evidence type="ECO:0000313" key="5">
    <source>
        <dbReference type="Proteomes" id="UP000629870"/>
    </source>
</evidence>
<protein>
    <submittedName>
        <fullName evidence="3">DUF4007 family protein</fullName>
    </submittedName>
</protein>
<dbReference type="OrthoDB" id="65857at2"/>
<name>A0A5C4Y7X0_9DEIO</name>
<evidence type="ECO:0000313" key="4">
    <source>
        <dbReference type="Proteomes" id="UP000313988"/>
    </source>
</evidence>
<organism evidence="3 4">
    <name type="scientific">Deinococcus radiopugnans ATCC 19172</name>
    <dbReference type="NCBI Taxonomy" id="585398"/>
    <lineage>
        <taxon>Bacteria</taxon>
        <taxon>Thermotogati</taxon>
        <taxon>Deinococcota</taxon>
        <taxon>Deinococci</taxon>
        <taxon>Deinococcales</taxon>
        <taxon>Deinococcaceae</taxon>
        <taxon>Deinococcus</taxon>
    </lineage>
</organism>
<dbReference type="Proteomes" id="UP000629870">
    <property type="component" value="Unassembled WGS sequence"/>
</dbReference>
<sequence>MDFLVDKIIEESKRGSWGGRKKPHKLILWLAVLELLDQGHISGNKIYLDAQLKKSFLRIFQEFAVGDDLPQIGPPFFHLRSSNLWNHVIKPGQEEYYASITTSGGGTKRLEQSVEYAQLDDGIFQFLSSPSGRESLRGGIMDVLISEQRTVAVSSSTRSGLMFHESFPLNRPAIAAVLQSIGRGESEDALSSVLRDTTHLGNNYVKAMPRYASCCGLRQPGKNQLTPLGQHVLAHDASLSLPATQWLMHYHLSAPQGPGPRFWHDLTLKLPELGVTFGGNELTEEVGRSVQAEQGRDLAPRSLRTCATIYAGTYTKPEGLGALHLLEESGESYGLGDPESVPPGVLAYALALYWEGQFGSVQTRNLSDLSEPGGFGSLFFLSQFALNRALRGLATEGVLELWLQAPPHQVTRPPAPAALLDGIYAL</sequence>
<accession>A0A5C4Y7X0</accession>
<comment type="caution">
    <text evidence="3">The sequence shown here is derived from an EMBL/GenBank/DDBJ whole genome shotgun (WGS) entry which is preliminary data.</text>
</comment>
<proteinExistence type="predicted"/>
<evidence type="ECO:0000313" key="3">
    <source>
        <dbReference type="EMBL" id="TNM71957.1"/>
    </source>
</evidence>
<dbReference type="AlphaFoldDB" id="A0A5C4Y7X0"/>
<evidence type="ECO:0000313" key="2">
    <source>
        <dbReference type="EMBL" id="MBB6017421.1"/>
    </source>
</evidence>
<feature type="domain" description="DUF4007" evidence="1">
    <location>
        <begin position="200"/>
        <end position="401"/>
    </location>
</feature>
<dbReference type="Proteomes" id="UP000313988">
    <property type="component" value="Unassembled WGS sequence"/>
</dbReference>